<sequence length="349" mass="38378">MKASAVFSLALGLLVSKAHGIGSIGQAEGSIDTSPQPFDLNGSNYTYPYPVHVYNFESQFQELQMAFMDVPHAPNVTSNGQVAVLFHGKNFCGPTWIQTIKELTGHGYRVIAVDQVGFCKSSKPENYQFSLQQFASSTSSLLNALGVYEATVIGHSLGGMLAARYSMMYPSNVTELVLVDPMGLEDWLELGVPYPSQQYNWAAENATTWASIKAYEMATYYVGSWDASYDEWVTMSANIYHGSQRASFLVNQARVIDMVLTQPIAHSFGLVAPRTLLVVGDKDNTAVGKQWASADVAAKLGNYSVLGPQTAAKIPNCTLIHYPDQGHAPHLEDPEQFHEDLFSWLTWRT</sequence>
<dbReference type="EMBL" id="JAWRVE010000008">
    <property type="protein sequence ID" value="KAL1880048.1"/>
    <property type="molecule type" value="Genomic_DNA"/>
</dbReference>
<dbReference type="PANTHER" id="PTHR43798:SF33">
    <property type="entry name" value="HYDROLASE, PUTATIVE (AFU_ORTHOLOGUE AFUA_2G14860)-RELATED"/>
    <property type="match status" value="1"/>
</dbReference>
<dbReference type="SUPFAM" id="SSF53474">
    <property type="entry name" value="alpha/beta-Hydrolases"/>
    <property type="match status" value="1"/>
</dbReference>
<feature type="signal peptide" evidence="1">
    <location>
        <begin position="1"/>
        <end position="20"/>
    </location>
</feature>
<dbReference type="Pfam" id="PF00561">
    <property type="entry name" value="Abhydrolase_1"/>
    <property type="match status" value="1"/>
</dbReference>
<keyword evidence="4" id="KW-1185">Reference proteome</keyword>
<evidence type="ECO:0000256" key="1">
    <source>
        <dbReference type="SAM" id="SignalP"/>
    </source>
</evidence>
<keyword evidence="1" id="KW-0732">Signal</keyword>
<dbReference type="Proteomes" id="UP001583177">
    <property type="component" value="Unassembled WGS sequence"/>
</dbReference>
<name>A0ABR3XWS5_9PEZI</name>
<reference evidence="3 4" key="1">
    <citation type="journal article" date="2024" name="IMA Fungus">
        <title>IMA Genome - F19 : A genome assembly and annotation guide to empower mycologists, including annotated draft genome sequences of Ceratocystis pirilliformis, Diaporthe australafricana, Fusarium ophioides, Paecilomyces lecythidis, and Sporothrix stenoceras.</title>
        <authorList>
            <person name="Aylward J."/>
            <person name="Wilson A.M."/>
            <person name="Visagie C.M."/>
            <person name="Spraker J."/>
            <person name="Barnes I."/>
            <person name="Buitendag C."/>
            <person name="Ceriani C."/>
            <person name="Del Mar Angel L."/>
            <person name="du Plessis D."/>
            <person name="Fuchs T."/>
            <person name="Gasser K."/>
            <person name="Kramer D."/>
            <person name="Li W."/>
            <person name="Munsamy K."/>
            <person name="Piso A."/>
            <person name="Price J.L."/>
            <person name="Sonnekus B."/>
            <person name="Thomas C."/>
            <person name="van der Nest A."/>
            <person name="van Dijk A."/>
            <person name="van Heerden A."/>
            <person name="van Vuuren N."/>
            <person name="Yilmaz N."/>
            <person name="Duong T.A."/>
            <person name="van der Merwe N.A."/>
            <person name="Wingfield M.J."/>
            <person name="Wingfield B.D."/>
        </authorList>
    </citation>
    <scope>NUCLEOTIDE SEQUENCE [LARGE SCALE GENOMIC DNA]</scope>
    <source>
        <strain evidence="3 4">CMW 18300</strain>
    </source>
</reference>
<evidence type="ECO:0000259" key="2">
    <source>
        <dbReference type="Pfam" id="PF00561"/>
    </source>
</evidence>
<gene>
    <name evidence="3" type="ORF">Daus18300_001411</name>
</gene>
<dbReference type="PRINTS" id="PR00412">
    <property type="entry name" value="EPOXHYDRLASE"/>
</dbReference>
<dbReference type="InterPro" id="IPR029058">
    <property type="entry name" value="AB_hydrolase_fold"/>
</dbReference>
<dbReference type="PANTHER" id="PTHR43798">
    <property type="entry name" value="MONOACYLGLYCEROL LIPASE"/>
    <property type="match status" value="1"/>
</dbReference>
<proteinExistence type="predicted"/>
<evidence type="ECO:0000313" key="4">
    <source>
        <dbReference type="Proteomes" id="UP001583177"/>
    </source>
</evidence>
<feature type="domain" description="AB hydrolase-1" evidence="2">
    <location>
        <begin position="84"/>
        <end position="334"/>
    </location>
</feature>
<dbReference type="InterPro" id="IPR050266">
    <property type="entry name" value="AB_hydrolase_sf"/>
</dbReference>
<accession>A0ABR3XWS5</accession>
<evidence type="ECO:0000313" key="3">
    <source>
        <dbReference type="EMBL" id="KAL1880048.1"/>
    </source>
</evidence>
<dbReference type="InterPro" id="IPR000073">
    <property type="entry name" value="AB_hydrolase_1"/>
</dbReference>
<organism evidence="3 4">
    <name type="scientific">Diaporthe australafricana</name>
    <dbReference type="NCBI Taxonomy" id="127596"/>
    <lineage>
        <taxon>Eukaryota</taxon>
        <taxon>Fungi</taxon>
        <taxon>Dikarya</taxon>
        <taxon>Ascomycota</taxon>
        <taxon>Pezizomycotina</taxon>
        <taxon>Sordariomycetes</taxon>
        <taxon>Sordariomycetidae</taxon>
        <taxon>Diaporthales</taxon>
        <taxon>Diaporthaceae</taxon>
        <taxon>Diaporthe</taxon>
    </lineage>
</organism>
<comment type="caution">
    <text evidence="3">The sequence shown here is derived from an EMBL/GenBank/DDBJ whole genome shotgun (WGS) entry which is preliminary data.</text>
</comment>
<feature type="chain" id="PRO_5047327357" description="AB hydrolase-1 domain-containing protein" evidence="1">
    <location>
        <begin position="21"/>
        <end position="349"/>
    </location>
</feature>
<protein>
    <recommendedName>
        <fullName evidence="2">AB hydrolase-1 domain-containing protein</fullName>
    </recommendedName>
</protein>
<dbReference type="PRINTS" id="PR00111">
    <property type="entry name" value="ABHYDROLASE"/>
</dbReference>
<dbReference type="Gene3D" id="3.40.50.1820">
    <property type="entry name" value="alpha/beta hydrolase"/>
    <property type="match status" value="1"/>
</dbReference>
<dbReference type="InterPro" id="IPR000639">
    <property type="entry name" value="Epox_hydrolase-like"/>
</dbReference>